<name>A0A370DFJ7_9GAMM</name>
<dbReference type="PANTHER" id="PTHR30069">
    <property type="entry name" value="TONB-DEPENDENT OUTER MEMBRANE RECEPTOR"/>
    <property type="match status" value="1"/>
</dbReference>
<dbReference type="InterPro" id="IPR037066">
    <property type="entry name" value="Plug_dom_sf"/>
</dbReference>
<evidence type="ECO:0000259" key="13">
    <source>
        <dbReference type="Pfam" id="PF00593"/>
    </source>
</evidence>
<dbReference type="InterPro" id="IPR012910">
    <property type="entry name" value="Plug_dom"/>
</dbReference>
<keyword evidence="2 10" id="KW-0813">Transport</keyword>
<keyword evidence="16" id="KW-1185">Reference proteome</keyword>
<dbReference type="PANTHER" id="PTHR30069:SF53">
    <property type="entry name" value="COLICIN I RECEPTOR-RELATED"/>
    <property type="match status" value="1"/>
</dbReference>
<dbReference type="Proteomes" id="UP000254771">
    <property type="component" value="Unassembled WGS sequence"/>
</dbReference>
<dbReference type="SUPFAM" id="SSF56935">
    <property type="entry name" value="Porins"/>
    <property type="match status" value="1"/>
</dbReference>
<feature type="chain" id="PRO_5016770942" evidence="12">
    <location>
        <begin position="27"/>
        <end position="617"/>
    </location>
</feature>
<dbReference type="AlphaFoldDB" id="A0A370DFJ7"/>
<dbReference type="Gene3D" id="2.40.170.20">
    <property type="entry name" value="TonB-dependent receptor, beta-barrel domain"/>
    <property type="match status" value="1"/>
</dbReference>
<feature type="domain" description="TonB-dependent receptor-like beta-barrel" evidence="13">
    <location>
        <begin position="171"/>
        <end position="590"/>
    </location>
</feature>
<evidence type="ECO:0000256" key="2">
    <source>
        <dbReference type="ARBA" id="ARBA00022448"/>
    </source>
</evidence>
<evidence type="ECO:0000256" key="1">
    <source>
        <dbReference type="ARBA" id="ARBA00004571"/>
    </source>
</evidence>
<dbReference type="Gene3D" id="2.170.130.10">
    <property type="entry name" value="TonB-dependent receptor, plug domain"/>
    <property type="match status" value="1"/>
</dbReference>
<feature type="signal peptide" evidence="12">
    <location>
        <begin position="1"/>
        <end position="26"/>
    </location>
</feature>
<gene>
    <name evidence="15" type="ORF">DIZ78_15100</name>
</gene>
<evidence type="ECO:0000256" key="9">
    <source>
        <dbReference type="ARBA" id="ARBA00023237"/>
    </source>
</evidence>
<evidence type="ECO:0000256" key="10">
    <source>
        <dbReference type="PROSITE-ProRule" id="PRU01360"/>
    </source>
</evidence>
<keyword evidence="3 10" id="KW-1134">Transmembrane beta strand</keyword>
<dbReference type="EMBL" id="QFXE01000020">
    <property type="protein sequence ID" value="RDH83320.1"/>
    <property type="molecule type" value="Genomic_DNA"/>
</dbReference>
<dbReference type="InterPro" id="IPR036942">
    <property type="entry name" value="Beta-barrel_TonB_sf"/>
</dbReference>
<evidence type="ECO:0000256" key="12">
    <source>
        <dbReference type="SAM" id="SignalP"/>
    </source>
</evidence>
<comment type="caution">
    <text evidence="15">The sequence shown here is derived from an EMBL/GenBank/DDBJ whole genome shotgun (WGS) entry which is preliminary data.</text>
</comment>
<evidence type="ECO:0000256" key="11">
    <source>
        <dbReference type="RuleBase" id="RU003357"/>
    </source>
</evidence>
<keyword evidence="8 10" id="KW-0472">Membrane</keyword>
<evidence type="ECO:0000313" key="16">
    <source>
        <dbReference type="Proteomes" id="UP000254771"/>
    </source>
</evidence>
<keyword evidence="7 11" id="KW-0798">TonB box</keyword>
<dbReference type="GO" id="GO:0009279">
    <property type="term" value="C:cell outer membrane"/>
    <property type="evidence" value="ECO:0007669"/>
    <property type="project" value="UniProtKB-SubCell"/>
</dbReference>
<evidence type="ECO:0000313" key="15">
    <source>
        <dbReference type="EMBL" id="RDH83320.1"/>
    </source>
</evidence>
<sequence>MHSLLERKTLLSIAISFSLTISTALAESTQKLSDINVTATRTARTVDDTLAPVEIFTRQQIERSQAKDLIGLLTGRAGLDLPIAGGYGQTTNLYLRGTGSNQTLVLIDGVRVGEIVTSIPALQKLPLAQIDRIEVVRGPRSSLYGADAIGGVIQIFTRQGEPGINPSAVAAFGTNNTIDLSANLSGGSKRTRFNLNASHFKTDGINAIKLNNPDSDGYRNDSLGGSFSHAFDGGQKLNLQFMHAQGETTYDGFDPTADYREDFVQQTLNGKFTFMPMEAWDITLSAGESRDESDNYTNDLPAGEFNTRRLQAFWQNDIYLADDQIITAGLDYLRDELESRVQFAETRRDNKAAFAQYQGVFGAFSLTAGARRDDNEAFGSHTTGNVAVGYELTDSIRTTAAFGTGFKAPDFSQLYWPFSFGFQGNPDLKPEESKNIELGLKGSHGWGGWSFNLFQNDIENLIQNVFDPVTFLLQPENVAQARIRGLETSLDTRLADWDLSGSLTLLDPRDRDTDEVLLRRARKTLRLDADRQFGASGVGMSLIAQDSRSDQDFSTWPAQTVDLAGYALVDLRASHRLSKEWIVRGQIKNLLDKEYETVKTYNSLGREVFLSIAYAPK</sequence>
<comment type="similarity">
    <text evidence="10 11">Belongs to the TonB-dependent receptor family.</text>
</comment>
<dbReference type="PROSITE" id="PS52016">
    <property type="entry name" value="TONB_DEPENDENT_REC_3"/>
    <property type="match status" value="1"/>
</dbReference>
<organism evidence="15 16">
    <name type="scientific">endosymbiont of Escarpia spicata</name>
    <dbReference type="NCBI Taxonomy" id="2200908"/>
    <lineage>
        <taxon>Bacteria</taxon>
        <taxon>Pseudomonadati</taxon>
        <taxon>Pseudomonadota</taxon>
        <taxon>Gammaproteobacteria</taxon>
        <taxon>sulfur-oxidizing symbionts</taxon>
    </lineage>
</organism>
<dbReference type="Pfam" id="PF07715">
    <property type="entry name" value="Plug"/>
    <property type="match status" value="1"/>
</dbReference>
<evidence type="ECO:0000256" key="4">
    <source>
        <dbReference type="ARBA" id="ARBA00022692"/>
    </source>
</evidence>
<comment type="subcellular location">
    <subcellularLocation>
        <location evidence="1 10">Cell outer membrane</location>
        <topology evidence="1 10">Multi-pass membrane protein</topology>
    </subcellularLocation>
</comment>
<dbReference type="CDD" id="cd01347">
    <property type="entry name" value="ligand_gated_channel"/>
    <property type="match status" value="1"/>
</dbReference>
<evidence type="ECO:0000259" key="14">
    <source>
        <dbReference type="Pfam" id="PF07715"/>
    </source>
</evidence>
<keyword evidence="15" id="KW-0675">Receptor</keyword>
<protein>
    <submittedName>
        <fullName evidence="15">TonB-dependent vitamin B12 receptor</fullName>
    </submittedName>
</protein>
<evidence type="ECO:0000256" key="8">
    <source>
        <dbReference type="ARBA" id="ARBA00023136"/>
    </source>
</evidence>
<dbReference type="GO" id="GO:0015889">
    <property type="term" value="P:cobalamin transport"/>
    <property type="evidence" value="ECO:0007669"/>
    <property type="project" value="TreeGrafter"/>
</dbReference>
<accession>A0A370DFJ7</accession>
<evidence type="ECO:0000256" key="3">
    <source>
        <dbReference type="ARBA" id="ARBA00022452"/>
    </source>
</evidence>
<evidence type="ECO:0000256" key="7">
    <source>
        <dbReference type="ARBA" id="ARBA00023077"/>
    </source>
</evidence>
<evidence type="ECO:0000256" key="6">
    <source>
        <dbReference type="ARBA" id="ARBA00023065"/>
    </source>
</evidence>
<feature type="domain" description="TonB-dependent receptor plug" evidence="14">
    <location>
        <begin position="46"/>
        <end position="152"/>
    </location>
</feature>
<dbReference type="Pfam" id="PF00593">
    <property type="entry name" value="TonB_dep_Rec_b-barrel"/>
    <property type="match status" value="1"/>
</dbReference>
<evidence type="ECO:0000256" key="5">
    <source>
        <dbReference type="ARBA" id="ARBA00022729"/>
    </source>
</evidence>
<proteinExistence type="inferred from homology"/>
<keyword evidence="4 10" id="KW-0812">Transmembrane</keyword>
<keyword evidence="6" id="KW-0406">Ion transport</keyword>
<reference evidence="15 16" key="1">
    <citation type="journal article" date="2018" name="ISME J.">
        <title>Endosymbiont genomes yield clues of tubeworm success.</title>
        <authorList>
            <person name="Li Y."/>
            <person name="Liles M.R."/>
            <person name="Halanych K.M."/>
        </authorList>
    </citation>
    <scope>NUCLEOTIDE SEQUENCE [LARGE SCALE GENOMIC DNA]</scope>
    <source>
        <strain evidence="15">A1462</strain>
    </source>
</reference>
<dbReference type="InterPro" id="IPR039426">
    <property type="entry name" value="TonB-dep_rcpt-like"/>
</dbReference>
<keyword evidence="9 10" id="KW-0998">Cell outer membrane</keyword>
<keyword evidence="5 12" id="KW-0732">Signal</keyword>
<dbReference type="GO" id="GO:0006811">
    <property type="term" value="P:monoatomic ion transport"/>
    <property type="evidence" value="ECO:0007669"/>
    <property type="project" value="UniProtKB-KW"/>
</dbReference>
<dbReference type="InterPro" id="IPR000531">
    <property type="entry name" value="Beta-barrel_TonB"/>
</dbReference>